<gene>
    <name evidence="3" type="ORF">H8709_03545</name>
</gene>
<dbReference type="PANTHER" id="PTHR30461">
    <property type="entry name" value="DNA-INVERTASE FROM LAMBDOID PROPHAGE"/>
    <property type="match status" value="1"/>
</dbReference>
<protein>
    <submittedName>
        <fullName evidence="3">Recombinase family protein</fullName>
    </submittedName>
</protein>
<feature type="domain" description="Resolvase/invertase-type recombinase catalytic" evidence="1">
    <location>
        <begin position="9"/>
        <end position="160"/>
    </location>
</feature>
<dbReference type="Gene3D" id="3.90.1750.20">
    <property type="entry name" value="Putative Large Serine Recombinase, Chain B, Domain 2"/>
    <property type="match status" value="1"/>
</dbReference>
<comment type="caution">
    <text evidence="3">The sequence shown here is derived from an EMBL/GenBank/DDBJ whole genome shotgun (WGS) entry which is preliminary data.</text>
</comment>
<dbReference type="CDD" id="cd03770">
    <property type="entry name" value="SR_TndX_transposase"/>
    <property type="match status" value="1"/>
</dbReference>
<feature type="domain" description="Recombinase" evidence="2">
    <location>
        <begin position="164"/>
        <end position="305"/>
    </location>
</feature>
<dbReference type="RefSeq" id="WP_262397009.1">
    <property type="nucleotide sequence ID" value="NZ_JACRTC010000002.1"/>
</dbReference>
<dbReference type="InterPro" id="IPR036162">
    <property type="entry name" value="Resolvase-like_N_sf"/>
</dbReference>
<proteinExistence type="predicted"/>
<dbReference type="GO" id="GO:0000150">
    <property type="term" value="F:DNA strand exchange activity"/>
    <property type="evidence" value="ECO:0007669"/>
    <property type="project" value="InterPro"/>
</dbReference>
<keyword evidence="4" id="KW-1185">Reference proteome</keyword>
<name>A0A926ECK7_9FIRM</name>
<dbReference type="SUPFAM" id="SSF53041">
    <property type="entry name" value="Resolvase-like"/>
    <property type="match status" value="1"/>
</dbReference>
<dbReference type="Gene3D" id="3.40.50.1390">
    <property type="entry name" value="Resolvase, N-terminal catalytic domain"/>
    <property type="match status" value="1"/>
</dbReference>
<dbReference type="Pfam" id="PF00239">
    <property type="entry name" value="Resolvase"/>
    <property type="match status" value="1"/>
</dbReference>
<sequence length="529" mass="60095">MEEKRKTYRAALYLRLSRDDGAGESASIGTQRKILRGYAAEHGFDVYGEYVDDGYSGTNFERPEWKRMIADIENRRVNLVITKDLSRLGRDYITAGQYTEIYFPTKGVRYIAVNDGYDSDSPYTDIAPFKNVINEMYARDTSKKIRSAFQAKMREGAFIGNFAPYGYQKDPENKNHLVVDPVTAPVVRGIFEMAEKGETPAAIAHTLNGEGIATPSLYRRFQRLTLPAGIETRGWTSSAVCKMLANLVYLGHIVQGKTTKVSFKSHLTLQNPREEWIVARYMHEPLVSQETFDNVRRRSVARRSGVKTGFRNIFSGIARCATCGRPLSVTGSRRKDSAYNLVCGGYKLYGKSVCTNHFLDYDILYQVIQREIEKLLSLNEEDKETIVEALQKARAPQEGTGEGGELSSLKQRDAELDCLIARLYEDSVSGKLDEARFYRMLEGYETEHRQIQARLEAGRSPKNEKRTPEDTGVPQLLAQLDEMTRPEVLSPELIRRLVEKIEVCQGVYEEGPGRGRKRQRVIIHFRFGK</sequence>
<dbReference type="InterPro" id="IPR011109">
    <property type="entry name" value="DNA_bind_recombinase_dom"/>
</dbReference>
<dbReference type="PROSITE" id="PS51737">
    <property type="entry name" value="RECOMBINASE_DNA_BIND"/>
    <property type="match status" value="1"/>
</dbReference>
<dbReference type="PANTHER" id="PTHR30461:SF23">
    <property type="entry name" value="DNA RECOMBINASE-RELATED"/>
    <property type="match status" value="1"/>
</dbReference>
<organism evidence="3 4">
    <name type="scientific">Zongyangia hominis</name>
    <dbReference type="NCBI Taxonomy" id="2763677"/>
    <lineage>
        <taxon>Bacteria</taxon>
        <taxon>Bacillati</taxon>
        <taxon>Bacillota</taxon>
        <taxon>Clostridia</taxon>
        <taxon>Eubacteriales</taxon>
        <taxon>Oscillospiraceae</taxon>
        <taxon>Zongyangia</taxon>
    </lineage>
</organism>
<dbReference type="Proteomes" id="UP000660861">
    <property type="component" value="Unassembled WGS sequence"/>
</dbReference>
<dbReference type="InterPro" id="IPR006119">
    <property type="entry name" value="Resolv_N"/>
</dbReference>
<dbReference type="GO" id="GO:0003677">
    <property type="term" value="F:DNA binding"/>
    <property type="evidence" value="ECO:0007669"/>
    <property type="project" value="InterPro"/>
</dbReference>
<dbReference type="InterPro" id="IPR038109">
    <property type="entry name" value="DNA_bind_recomb_sf"/>
</dbReference>
<evidence type="ECO:0000259" key="1">
    <source>
        <dbReference type="PROSITE" id="PS51736"/>
    </source>
</evidence>
<dbReference type="EMBL" id="JACRTC010000002">
    <property type="protein sequence ID" value="MBC8569899.1"/>
    <property type="molecule type" value="Genomic_DNA"/>
</dbReference>
<evidence type="ECO:0000313" key="3">
    <source>
        <dbReference type="EMBL" id="MBC8569899.1"/>
    </source>
</evidence>
<evidence type="ECO:0000313" key="4">
    <source>
        <dbReference type="Proteomes" id="UP000660861"/>
    </source>
</evidence>
<dbReference type="PROSITE" id="PS51736">
    <property type="entry name" value="RECOMBINASES_3"/>
    <property type="match status" value="1"/>
</dbReference>
<accession>A0A926ECK7</accession>
<dbReference type="Pfam" id="PF13408">
    <property type="entry name" value="Zn_ribbon_recom"/>
    <property type="match status" value="1"/>
</dbReference>
<dbReference type="AlphaFoldDB" id="A0A926ECK7"/>
<dbReference type="InterPro" id="IPR025827">
    <property type="entry name" value="Zn_ribbon_recom_dom"/>
</dbReference>
<dbReference type="Pfam" id="PF07508">
    <property type="entry name" value="Recombinase"/>
    <property type="match status" value="1"/>
</dbReference>
<dbReference type="InterPro" id="IPR050639">
    <property type="entry name" value="SSR_resolvase"/>
</dbReference>
<dbReference type="SMART" id="SM00857">
    <property type="entry name" value="Resolvase"/>
    <property type="match status" value="1"/>
</dbReference>
<evidence type="ECO:0000259" key="2">
    <source>
        <dbReference type="PROSITE" id="PS51737"/>
    </source>
</evidence>
<reference evidence="3" key="1">
    <citation type="submission" date="2020-08" db="EMBL/GenBank/DDBJ databases">
        <title>Genome public.</title>
        <authorList>
            <person name="Liu C."/>
            <person name="Sun Q."/>
        </authorList>
    </citation>
    <scope>NUCLEOTIDE SEQUENCE</scope>
    <source>
        <strain evidence="3">NSJ-54</strain>
    </source>
</reference>